<comment type="caution">
    <text evidence="1">The sequence shown here is derived from an EMBL/GenBank/DDBJ whole genome shotgun (WGS) entry which is preliminary data.</text>
</comment>
<sequence length="51" mass="5367">MLLGKEGLSAKTYRQSFFHGGSIVNGQPGIPAFSGKADQSAIAAWTAFPVR</sequence>
<evidence type="ECO:0000313" key="2">
    <source>
        <dbReference type="Proteomes" id="UP000680638"/>
    </source>
</evidence>
<accession>A0ABQ4M5Z2</accession>
<organism evidence="1 2">
    <name type="scientific">Paenibacillus cookii</name>
    <dbReference type="NCBI Taxonomy" id="157839"/>
    <lineage>
        <taxon>Bacteria</taxon>
        <taxon>Bacillati</taxon>
        <taxon>Bacillota</taxon>
        <taxon>Bacilli</taxon>
        <taxon>Bacillales</taxon>
        <taxon>Paenibacillaceae</taxon>
        <taxon>Paenibacillus</taxon>
    </lineage>
</organism>
<proteinExistence type="predicted"/>
<evidence type="ECO:0000313" key="1">
    <source>
        <dbReference type="EMBL" id="GIO70351.1"/>
    </source>
</evidence>
<keyword evidence="2" id="KW-1185">Reference proteome</keyword>
<dbReference type="RefSeq" id="WP_212953059.1">
    <property type="nucleotide sequence ID" value="NZ_BORW01000059.1"/>
</dbReference>
<gene>
    <name evidence="1" type="ORF">J21TS3_51720</name>
</gene>
<protein>
    <submittedName>
        <fullName evidence="1">Uncharacterized protein</fullName>
    </submittedName>
</protein>
<reference evidence="1 2" key="1">
    <citation type="submission" date="2021-03" db="EMBL/GenBank/DDBJ databases">
        <title>Antimicrobial resistance genes in bacteria isolated from Japanese honey, and their potential for conferring macrolide and lincosamide resistance in the American foulbrood pathogen Paenibacillus larvae.</title>
        <authorList>
            <person name="Okamoto M."/>
            <person name="Kumagai M."/>
            <person name="Kanamori H."/>
            <person name="Takamatsu D."/>
        </authorList>
    </citation>
    <scope>NUCLEOTIDE SEQUENCE [LARGE SCALE GENOMIC DNA]</scope>
    <source>
        <strain evidence="1 2">J21TS3</strain>
    </source>
</reference>
<dbReference type="EMBL" id="BORW01000059">
    <property type="protein sequence ID" value="GIO70351.1"/>
    <property type="molecule type" value="Genomic_DNA"/>
</dbReference>
<dbReference type="Proteomes" id="UP000680638">
    <property type="component" value="Unassembled WGS sequence"/>
</dbReference>
<name>A0ABQ4M5Z2_9BACL</name>